<evidence type="ECO:0000256" key="7">
    <source>
        <dbReference type="ARBA" id="ARBA00023136"/>
    </source>
</evidence>
<comment type="caution">
    <text evidence="12">The sequence shown here is derived from an EMBL/GenBank/DDBJ whole genome shotgun (WGS) entry which is preliminary data.</text>
</comment>
<feature type="region of interest" description="Disordered" evidence="10">
    <location>
        <begin position="506"/>
        <end position="525"/>
    </location>
</feature>
<evidence type="ECO:0000256" key="3">
    <source>
        <dbReference type="ARBA" id="ARBA00022448"/>
    </source>
</evidence>
<comment type="subcellular location">
    <subcellularLocation>
        <location evidence="1">Endomembrane system</location>
    </subcellularLocation>
</comment>
<keyword evidence="7 11" id="KW-0472">Membrane</keyword>
<evidence type="ECO:0000256" key="10">
    <source>
        <dbReference type="SAM" id="MobiDB-lite"/>
    </source>
</evidence>
<keyword evidence="6" id="KW-0406">Ion transport</keyword>
<dbReference type="InterPro" id="IPR059116">
    <property type="entry name" value="P2X_receptor"/>
</dbReference>
<dbReference type="GO" id="GO:0007165">
    <property type="term" value="P:signal transduction"/>
    <property type="evidence" value="ECO:0007669"/>
    <property type="project" value="UniProtKB-ARBA"/>
</dbReference>
<evidence type="ECO:0000313" key="12">
    <source>
        <dbReference type="EMBL" id="KAK3245642.1"/>
    </source>
</evidence>
<evidence type="ECO:0000256" key="6">
    <source>
        <dbReference type="ARBA" id="ARBA00023065"/>
    </source>
</evidence>
<sequence>MKSEDRLGRSATRKTSAVESWLSTVNICGTDLNALLAYRTVRRTTIRDFRLGLLHFLIQAAVFAYAVTSLFSQKTYYEYISVSGSVRMTLKAPETQYQKRAEELKYCGNGTFESAGSTYPQYECLYYAPSRVIYPTSENAAMLITTRMKTSELDAQCSKPTEPECLNTDGALLDKNFLAQVENYTLLVDHSMSDGRHGDIKDISGNDLGGRLIDEDGREVDPCEDYMQEYGECPSYISMGQPYTDDIVSLHTLLKAGGIPDLEDESDVAEGETARYAGVVFELDIVYSNTYSIDPYSYRYTIAVNRIVGAEYKAVEIDYHSHFNVPVEVGRTGIRIIVKQSGEIGVFSFQVFLVNTVSALGLLAIGSFVVDYVSVNLLPESATYKSVMVKEFHRRGALPSSPLASPRFGKVDESRLLNLERIARAETLPVITTPRNWREDSPQAYMLSGPQETSVSTPASNATSVEREAAEHIMQRLATVKGGLMNLQEQARHQDILAQKILAKKESSGLSRPAKPQSVPKTPQSMQATLDPMYEGPHPHDGHIIKAQSLPDGRHRQVMSQQMKDTASIESHAEAYDEAAVTPGWKPLIHSSWAPPPPMLLIFGADYTAMLLHLQKVEDNMIVQSDFQR</sequence>
<dbReference type="GO" id="GO:0012505">
    <property type="term" value="C:endomembrane system"/>
    <property type="evidence" value="ECO:0007669"/>
    <property type="project" value="UniProtKB-SubCell"/>
</dbReference>
<keyword evidence="8" id="KW-1071">Ligand-gated ion channel</keyword>
<dbReference type="GO" id="GO:0016020">
    <property type="term" value="C:membrane"/>
    <property type="evidence" value="ECO:0007669"/>
    <property type="project" value="TreeGrafter"/>
</dbReference>
<keyword evidence="13" id="KW-1185">Reference proteome</keyword>
<evidence type="ECO:0000256" key="2">
    <source>
        <dbReference type="ARBA" id="ARBA00009848"/>
    </source>
</evidence>
<feature type="transmembrane region" description="Helical" evidence="11">
    <location>
        <begin position="51"/>
        <end position="71"/>
    </location>
</feature>
<organism evidence="12 13">
    <name type="scientific">Cymbomonas tetramitiformis</name>
    <dbReference type="NCBI Taxonomy" id="36881"/>
    <lineage>
        <taxon>Eukaryota</taxon>
        <taxon>Viridiplantae</taxon>
        <taxon>Chlorophyta</taxon>
        <taxon>Pyramimonadophyceae</taxon>
        <taxon>Pyramimonadales</taxon>
        <taxon>Pyramimonadaceae</taxon>
        <taxon>Cymbomonas</taxon>
    </lineage>
</organism>
<evidence type="ECO:0000256" key="1">
    <source>
        <dbReference type="ARBA" id="ARBA00004308"/>
    </source>
</evidence>
<keyword evidence="4 11" id="KW-0812">Transmembrane</keyword>
<gene>
    <name evidence="12" type="ORF">CYMTET_44802</name>
</gene>
<dbReference type="Proteomes" id="UP001190700">
    <property type="component" value="Unassembled WGS sequence"/>
</dbReference>
<dbReference type="GO" id="GO:0070588">
    <property type="term" value="P:calcium ion transmembrane transport"/>
    <property type="evidence" value="ECO:0007669"/>
    <property type="project" value="TreeGrafter"/>
</dbReference>
<name>A0AAE0BZI2_9CHLO</name>
<dbReference type="PANTHER" id="PTHR10125:SF31">
    <property type="entry name" value="P2X RECEPTOR E"/>
    <property type="match status" value="1"/>
</dbReference>
<evidence type="ECO:0000256" key="8">
    <source>
        <dbReference type="ARBA" id="ARBA00023286"/>
    </source>
</evidence>
<dbReference type="GO" id="GO:0015267">
    <property type="term" value="F:channel activity"/>
    <property type="evidence" value="ECO:0007669"/>
    <property type="project" value="UniProtKB-ARBA"/>
</dbReference>
<reference evidence="12 13" key="1">
    <citation type="journal article" date="2015" name="Genome Biol. Evol.">
        <title>Comparative Genomics of a Bacterivorous Green Alga Reveals Evolutionary Causalities and Consequences of Phago-Mixotrophic Mode of Nutrition.</title>
        <authorList>
            <person name="Burns J.A."/>
            <person name="Paasch A."/>
            <person name="Narechania A."/>
            <person name="Kim E."/>
        </authorList>
    </citation>
    <scope>NUCLEOTIDE SEQUENCE [LARGE SCALE GENOMIC DNA]</scope>
    <source>
        <strain evidence="12 13">PLY_AMNH</strain>
    </source>
</reference>
<evidence type="ECO:0000256" key="11">
    <source>
        <dbReference type="SAM" id="Phobius"/>
    </source>
</evidence>
<evidence type="ECO:0000256" key="5">
    <source>
        <dbReference type="ARBA" id="ARBA00022989"/>
    </source>
</evidence>
<dbReference type="EMBL" id="LGRX02030463">
    <property type="protein sequence ID" value="KAK3245642.1"/>
    <property type="molecule type" value="Genomic_DNA"/>
</dbReference>
<keyword evidence="5 11" id="KW-1133">Transmembrane helix</keyword>
<accession>A0AAE0BZI2</accession>
<comment type="similarity">
    <text evidence="2">Belongs to the P2X receptor family.</text>
</comment>
<evidence type="ECO:0000313" key="13">
    <source>
        <dbReference type="Proteomes" id="UP001190700"/>
    </source>
</evidence>
<protein>
    <submittedName>
        <fullName evidence="12">Uncharacterized protein</fullName>
    </submittedName>
</protein>
<evidence type="ECO:0000256" key="4">
    <source>
        <dbReference type="ARBA" id="ARBA00022692"/>
    </source>
</evidence>
<dbReference type="PANTHER" id="PTHR10125">
    <property type="entry name" value="P2X PURINOCEPTOR"/>
    <property type="match status" value="1"/>
</dbReference>
<keyword evidence="3" id="KW-0813">Transport</keyword>
<proteinExistence type="inferred from homology"/>
<dbReference type="AlphaFoldDB" id="A0AAE0BZI2"/>
<evidence type="ECO:0000256" key="9">
    <source>
        <dbReference type="ARBA" id="ARBA00023303"/>
    </source>
</evidence>
<keyword evidence="9" id="KW-0407">Ion channel</keyword>